<feature type="region of interest" description="Disordered" evidence="8">
    <location>
        <begin position="46"/>
        <end position="99"/>
    </location>
</feature>
<organism evidence="11 12">
    <name type="scientific">Sulfitobacter aestuarii</name>
    <dbReference type="NCBI Taxonomy" id="2161676"/>
    <lineage>
        <taxon>Bacteria</taxon>
        <taxon>Pseudomonadati</taxon>
        <taxon>Pseudomonadota</taxon>
        <taxon>Alphaproteobacteria</taxon>
        <taxon>Rhodobacterales</taxon>
        <taxon>Roseobacteraceae</taxon>
        <taxon>Sulfitobacter</taxon>
    </lineage>
</organism>
<dbReference type="PANTHER" id="PTHR30582:SF30">
    <property type="entry name" value="BLR4375 PROTEIN"/>
    <property type="match status" value="1"/>
</dbReference>
<dbReference type="Pfam" id="PF01471">
    <property type="entry name" value="PG_binding_1"/>
    <property type="match status" value="1"/>
</dbReference>
<keyword evidence="4 7" id="KW-0133">Cell shape</keyword>
<keyword evidence="12" id="KW-1185">Reference proteome</keyword>
<evidence type="ECO:0000256" key="6">
    <source>
        <dbReference type="ARBA" id="ARBA00023316"/>
    </source>
</evidence>
<feature type="chain" id="PRO_5045144126" evidence="9">
    <location>
        <begin position="27"/>
        <end position="392"/>
    </location>
</feature>
<comment type="pathway">
    <text evidence="1 7">Cell wall biogenesis; peptidoglycan biosynthesis.</text>
</comment>
<keyword evidence="3" id="KW-0808">Transferase</keyword>
<dbReference type="InterPro" id="IPR036366">
    <property type="entry name" value="PGBDSf"/>
</dbReference>
<evidence type="ECO:0000256" key="2">
    <source>
        <dbReference type="ARBA" id="ARBA00005992"/>
    </source>
</evidence>
<accession>A0ABW5U2S4</accession>
<evidence type="ECO:0000256" key="1">
    <source>
        <dbReference type="ARBA" id="ARBA00004752"/>
    </source>
</evidence>
<dbReference type="InterPro" id="IPR038063">
    <property type="entry name" value="Transpep_catalytic_dom"/>
</dbReference>
<gene>
    <name evidence="11" type="ORF">ACFSUD_06725</name>
</gene>
<feature type="active site" description="Nucleophile" evidence="7">
    <location>
        <position position="359"/>
    </location>
</feature>
<evidence type="ECO:0000256" key="8">
    <source>
        <dbReference type="SAM" id="MobiDB-lite"/>
    </source>
</evidence>
<evidence type="ECO:0000256" key="3">
    <source>
        <dbReference type="ARBA" id="ARBA00022679"/>
    </source>
</evidence>
<dbReference type="CDD" id="cd16913">
    <property type="entry name" value="YkuD_like"/>
    <property type="match status" value="1"/>
</dbReference>
<evidence type="ECO:0000256" key="9">
    <source>
        <dbReference type="SAM" id="SignalP"/>
    </source>
</evidence>
<feature type="signal peptide" evidence="9">
    <location>
        <begin position="1"/>
        <end position="26"/>
    </location>
</feature>
<dbReference type="Gene3D" id="1.10.101.10">
    <property type="entry name" value="PGBD-like superfamily/PGBD"/>
    <property type="match status" value="1"/>
</dbReference>
<dbReference type="Proteomes" id="UP001597474">
    <property type="component" value="Unassembled WGS sequence"/>
</dbReference>
<dbReference type="RefSeq" id="WP_386372717.1">
    <property type="nucleotide sequence ID" value="NZ_JBHUMP010000004.1"/>
</dbReference>
<dbReference type="PROSITE" id="PS52029">
    <property type="entry name" value="LD_TPASE"/>
    <property type="match status" value="1"/>
</dbReference>
<dbReference type="InterPro" id="IPR036365">
    <property type="entry name" value="PGBD-like_sf"/>
</dbReference>
<name>A0ABW5U2S4_9RHOB</name>
<keyword evidence="9" id="KW-0732">Signal</keyword>
<evidence type="ECO:0000256" key="7">
    <source>
        <dbReference type="PROSITE-ProRule" id="PRU01373"/>
    </source>
</evidence>
<proteinExistence type="inferred from homology"/>
<keyword evidence="5 7" id="KW-0573">Peptidoglycan synthesis</keyword>
<dbReference type="SUPFAM" id="SSF141523">
    <property type="entry name" value="L,D-transpeptidase catalytic domain-like"/>
    <property type="match status" value="1"/>
</dbReference>
<reference evidence="12" key="1">
    <citation type="journal article" date="2019" name="Int. J. Syst. Evol. Microbiol.">
        <title>The Global Catalogue of Microorganisms (GCM) 10K type strain sequencing project: providing services to taxonomists for standard genome sequencing and annotation.</title>
        <authorList>
            <consortium name="The Broad Institute Genomics Platform"/>
            <consortium name="The Broad Institute Genome Sequencing Center for Infectious Disease"/>
            <person name="Wu L."/>
            <person name="Ma J."/>
        </authorList>
    </citation>
    <scope>NUCLEOTIDE SEQUENCE [LARGE SCALE GENOMIC DNA]</scope>
    <source>
        <strain evidence="12">TISTR 2562</strain>
    </source>
</reference>
<protein>
    <submittedName>
        <fullName evidence="11">L,D-transpeptidase</fullName>
    </submittedName>
</protein>
<dbReference type="EMBL" id="JBHUMP010000004">
    <property type="protein sequence ID" value="MFD2739254.1"/>
    <property type="molecule type" value="Genomic_DNA"/>
</dbReference>
<evidence type="ECO:0000256" key="5">
    <source>
        <dbReference type="ARBA" id="ARBA00022984"/>
    </source>
</evidence>
<dbReference type="PANTHER" id="PTHR30582">
    <property type="entry name" value="L,D-TRANSPEPTIDASE"/>
    <property type="match status" value="1"/>
</dbReference>
<feature type="domain" description="L,D-TPase catalytic" evidence="10">
    <location>
        <begin position="250"/>
        <end position="389"/>
    </location>
</feature>
<evidence type="ECO:0000313" key="11">
    <source>
        <dbReference type="EMBL" id="MFD2739254.1"/>
    </source>
</evidence>
<evidence type="ECO:0000256" key="4">
    <source>
        <dbReference type="ARBA" id="ARBA00022960"/>
    </source>
</evidence>
<dbReference type="InterPro" id="IPR005490">
    <property type="entry name" value="LD_TPept_cat_dom"/>
</dbReference>
<sequence length="392" mass="42075">MKLSCTARLRLAALPMIAMLAGPALAEEPIVTESQLEELLRRANEQDSIGTTPLPPVEESATGDGTADQGTAVPSRADKVNHRIPNPEEIDAAEYRDQPLPEGRSALTVKLQVLLDRAAMSPGVIDGYSGGMTGTALRAFERQQNLPVDGVLDGEVWDALGGAQVGQVTKAHVISPADVSQLTPGPLPNDYAELAKLDRIGFTRVSEAIAEQYHMDEDFLIGLNPGLDWVAGETVTVVDVTRRREDAPLARIVIDKPRSRLQALDVNGRVLSDYPVTIGSDGTPSPSGTHLVTAVAPDPTYSYNPDVNFQQGDNTEFLTLPPGPNGPVGSTWIDLDKPTYGLHGTSEPSKLFTNQSHGCVRMTNWDAGELARMVTSRMQADPGVEIEVVFVE</sequence>
<dbReference type="SUPFAM" id="SSF47090">
    <property type="entry name" value="PGBD-like"/>
    <property type="match status" value="1"/>
</dbReference>
<dbReference type="Pfam" id="PF03734">
    <property type="entry name" value="YkuD"/>
    <property type="match status" value="1"/>
</dbReference>
<dbReference type="InterPro" id="IPR002477">
    <property type="entry name" value="Peptidoglycan-bd-like"/>
</dbReference>
<dbReference type="InterPro" id="IPR050979">
    <property type="entry name" value="LD-transpeptidase"/>
</dbReference>
<keyword evidence="6 7" id="KW-0961">Cell wall biogenesis/degradation</keyword>
<comment type="caution">
    <text evidence="11">The sequence shown here is derived from an EMBL/GenBank/DDBJ whole genome shotgun (WGS) entry which is preliminary data.</text>
</comment>
<comment type="similarity">
    <text evidence="2">Belongs to the YkuD family.</text>
</comment>
<evidence type="ECO:0000313" key="12">
    <source>
        <dbReference type="Proteomes" id="UP001597474"/>
    </source>
</evidence>
<feature type="active site" description="Proton donor/acceptor" evidence="7">
    <location>
        <position position="343"/>
    </location>
</feature>
<evidence type="ECO:0000259" key="10">
    <source>
        <dbReference type="PROSITE" id="PS52029"/>
    </source>
</evidence>
<dbReference type="Gene3D" id="2.40.440.10">
    <property type="entry name" value="L,D-transpeptidase catalytic domain-like"/>
    <property type="match status" value="1"/>
</dbReference>